<evidence type="ECO:0000313" key="3">
    <source>
        <dbReference type="Proteomes" id="UP000247459"/>
    </source>
</evidence>
<name>A0A2W0C4R2_9BACL</name>
<dbReference type="InterPro" id="IPR032693">
    <property type="entry name" value="YtkA-like_dom"/>
</dbReference>
<dbReference type="PROSITE" id="PS51257">
    <property type="entry name" value="PROKAR_LIPOPROTEIN"/>
    <property type="match status" value="1"/>
</dbReference>
<dbReference type="EMBL" id="PRLG01000022">
    <property type="protein sequence ID" value="PYY27230.1"/>
    <property type="molecule type" value="Genomic_DNA"/>
</dbReference>
<dbReference type="RefSeq" id="WP_110821684.1">
    <property type="nucleotide sequence ID" value="NZ_CP158836.1"/>
</dbReference>
<organism evidence="2 3">
    <name type="scientific">Paenibacillus illinoisensis</name>
    <dbReference type="NCBI Taxonomy" id="59845"/>
    <lineage>
        <taxon>Bacteria</taxon>
        <taxon>Bacillati</taxon>
        <taxon>Bacillota</taxon>
        <taxon>Bacilli</taxon>
        <taxon>Bacillales</taxon>
        <taxon>Paenibacillaceae</taxon>
        <taxon>Paenibacillus</taxon>
    </lineage>
</organism>
<dbReference type="AlphaFoldDB" id="A0A2W0C4R2"/>
<accession>A0A2W0C4R2</accession>
<dbReference type="Pfam" id="PF13115">
    <property type="entry name" value="YtkA"/>
    <property type="match status" value="1"/>
</dbReference>
<reference evidence="2 3" key="1">
    <citation type="submission" date="2018-01" db="EMBL/GenBank/DDBJ databases">
        <title>Genome sequence of the PGP bacterium Paenibacillus illinoisensis E3.</title>
        <authorList>
            <person name="Rolli E."/>
            <person name="Marasco R."/>
            <person name="Bessem C."/>
            <person name="Michoud G."/>
            <person name="Gaiarsa S."/>
            <person name="Borin S."/>
            <person name="Daffonchio D."/>
        </authorList>
    </citation>
    <scope>NUCLEOTIDE SEQUENCE [LARGE SCALE GENOMIC DNA]</scope>
    <source>
        <strain evidence="2 3">E3</strain>
    </source>
</reference>
<gene>
    <name evidence="2" type="ORF">PIL02S_04729</name>
</gene>
<comment type="caution">
    <text evidence="2">The sequence shown here is derived from an EMBL/GenBank/DDBJ whole genome shotgun (WGS) entry which is preliminary data.</text>
</comment>
<sequence length="152" mass="16464">MSGQVRWFMPLIIILLLTTVGCSNDEQSQSTDTLEMIKVQLMVPDKVSIQDDVALQIKLTQGGQPVDDADHVQFQVWNEKDEPAAPAVDQGMNPEDLEAQGAITAQSTGDGIYEANYAFEETGVYVVQVHVTAGAMHAMPRTKVTVESASGN</sequence>
<feature type="domain" description="YtkA-like" evidence="1">
    <location>
        <begin position="35"/>
        <end position="130"/>
    </location>
</feature>
<protein>
    <recommendedName>
        <fullName evidence="1">YtkA-like domain-containing protein</fullName>
    </recommendedName>
</protein>
<dbReference type="Proteomes" id="UP000247459">
    <property type="component" value="Unassembled WGS sequence"/>
</dbReference>
<evidence type="ECO:0000313" key="2">
    <source>
        <dbReference type="EMBL" id="PYY27230.1"/>
    </source>
</evidence>
<proteinExistence type="predicted"/>
<evidence type="ECO:0000259" key="1">
    <source>
        <dbReference type="Pfam" id="PF13115"/>
    </source>
</evidence>
<dbReference type="OrthoDB" id="2679563at2"/>